<sequence>MSEFKQVLASMALLSVWCGSFFGESTASSAIRYQMQVEEMMRAKGNSVVDMFVMVQEVAMTVSLTSEVMPEAAVVLLAVAVALYNAKSSLAMVELILVDLWLVTAADVVVVTVVAVDEMLVVVVVEAVVVALHREVETNVKVNRTILEIHVTNLELLESTLLPLD</sequence>
<dbReference type="AlphaFoldDB" id="W2M2R6"/>
<organism evidence="2">
    <name type="scientific">Phytophthora nicotianae</name>
    <name type="common">Potato buckeye rot agent</name>
    <name type="synonym">Phytophthora parasitica</name>
    <dbReference type="NCBI Taxonomy" id="4792"/>
    <lineage>
        <taxon>Eukaryota</taxon>
        <taxon>Sar</taxon>
        <taxon>Stramenopiles</taxon>
        <taxon>Oomycota</taxon>
        <taxon>Peronosporomycetes</taxon>
        <taxon>Peronosporales</taxon>
        <taxon>Peronosporaceae</taxon>
        <taxon>Phytophthora</taxon>
    </lineage>
</organism>
<feature type="signal peptide" evidence="1">
    <location>
        <begin position="1"/>
        <end position="27"/>
    </location>
</feature>
<evidence type="ECO:0000313" key="2">
    <source>
        <dbReference type="EMBL" id="ETM03111.1"/>
    </source>
</evidence>
<feature type="chain" id="PRO_5004819939" evidence="1">
    <location>
        <begin position="28"/>
        <end position="165"/>
    </location>
</feature>
<dbReference type="Proteomes" id="UP000054423">
    <property type="component" value="Unassembled WGS sequence"/>
</dbReference>
<gene>
    <name evidence="2" type="ORF">L917_00621</name>
</gene>
<accession>W2M2R6</accession>
<protein>
    <submittedName>
        <fullName evidence="2">Uncharacterized protein</fullName>
    </submittedName>
</protein>
<dbReference type="EMBL" id="KI677298">
    <property type="protein sequence ID" value="ETM03111.1"/>
    <property type="molecule type" value="Genomic_DNA"/>
</dbReference>
<dbReference type="VEuPathDB" id="FungiDB:PPTG_00595"/>
<name>W2M2R6_PHYNI</name>
<reference evidence="2" key="1">
    <citation type="submission" date="2013-11" db="EMBL/GenBank/DDBJ databases">
        <title>The Genome Sequence of Phytophthora parasitica CHvinca01.</title>
        <authorList>
            <consortium name="The Broad Institute Genomics Platform"/>
            <person name="Russ C."/>
            <person name="Tyler B."/>
            <person name="Panabieres F."/>
            <person name="Shan W."/>
            <person name="Tripathy S."/>
            <person name="Grunwald N."/>
            <person name="Machado M."/>
            <person name="Johnson C.S."/>
            <person name="Arredondo F."/>
            <person name="Hong C."/>
            <person name="Coffey M."/>
            <person name="Young S.K."/>
            <person name="Zeng Q."/>
            <person name="Gargeya S."/>
            <person name="Fitzgerald M."/>
            <person name="Abouelleil A."/>
            <person name="Alvarado L."/>
            <person name="Chapman S.B."/>
            <person name="Gainer-Dewar J."/>
            <person name="Goldberg J."/>
            <person name="Griggs A."/>
            <person name="Gujja S."/>
            <person name="Hansen M."/>
            <person name="Howarth C."/>
            <person name="Imamovic A."/>
            <person name="Ireland A."/>
            <person name="Larimer J."/>
            <person name="McCowan C."/>
            <person name="Murphy C."/>
            <person name="Pearson M."/>
            <person name="Poon T.W."/>
            <person name="Priest M."/>
            <person name="Roberts A."/>
            <person name="Saif S."/>
            <person name="Shea T."/>
            <person name="Sykes S."/>
            <person name="Wortman J."/>
            <person name="Nusbaum C."/>
            <person name="Birren B."/>
        </authorList>
    </citation>
    <scope>NUCLEOTIDE SEQUENCE [LARGE SCALE GENOMIC DNA]</scope>
    <source>
        <strain evidence="2">CHvinca01</strain>
    </source>
</reference>
<proteinExistence type="predicted"/>
<evidence type="ECO:0000256" key="1">
    <source>
        <dbReference type="SAM" id="SignalP"/>
    </source>
</evidence>
<keyword evidence="1" id="KW-0732">Signal</keyword>